<dbReference type="InterPro" id="IPR036390">
    <property type="entry name" value="WH_DNA-bd_sf"/>
</dbReference>
<dbReference type="CDD" id="cd07377">
    <property type="entry name" value="WHTH_GntR"/>
    <property type="match status" value="1"/>
</dbReference>
<proteinExistence type="predicted"/>
<keyword evidence="7" id="KW-1185">Reference proteome</keyword>
<dbReference type="EMBL" id="BAAAZP010000009">
    <property type="protein sequence ID" value="GAA3646402.1"/>
    <property type="molecule type" value="Genomic_DNA"/>
</dbReference>
<protein>
    <submittedName>
        <fullName evidence="6">FadR/GntR family transcriptional regulator</fullName>
    </submittedName>
</protein>
<evidence type="ECO:0000313" key="6">
    <source>
        <dbReference type="EMBL" id="GAA3646402.1"/>
    </source>
</evidence>
<dbReference type="Pfam" id="PF07729">
    <property type="entry name" value="FCD"/>
    <property type="match status" value="1"/>
</dbReference>
<dbReference type="SMART" id="SM00895">
    <property type="entry name" value="FCD"/>
    <property type="match status" value="1"/>
</dbReference>
<dbReference type="Proteomes" id="UP001500902">
    <property type="component" value="Unassembled WGS sequence"/>
</dbReference>
<dbReference type="PRINTS" id="PR00035">
    <property type="entry name" value="HTHGNTR"/>
</dbReference>
<dbReference type="SUPFAM" id="SSF48008">
    <property type="entry name" value="GntR ligand-binding domain-like"/>
    <property type="match status" value="1"/>
</dbReference>
<dbReference type="PROSITE" id="PS50949">
    <property type="entry name" value="HTH_GNTR"/>
    <property type="match status" value="1"/>
</dbReference>
<evidence type="ECO:0000256" key="4">
    <source>
        <dbReference type="SAM" id="MobiDB-lite"/>
    </source>
</evidence>
<comment type="caution">
    <text evidence="6">The sequence shown here is derived from an EMBL/GenBank/DDBJ whole genome shotgun (WGS) entry which is preliminary data.</text>
</comment>
<dbReference type="InterPro" id="IPR008920">
    <property type="entry name" value="TF_FadR/GntR_C"/>
</dbReference>
<sequence>MSIHPIEQRRASEAVRAQLIDLIEKGHYKLNERLPSEAELANSFSVSRSVVREALNSLNAFGLTKSYAGKGTFVASTKLNSRMLIGRFLPPHLGEVRRALEVPSARLAAERRGEEDLARLEELVAQFAATEESGRRVKIDADFHIAIAEATGNPLFPRLIADLRDVLQEQALELATIEGRTAQAAREHQAIFDAIAAGDGEAAARAMDAHLEAVAEHTATPADESAKQAKARRQTGS</sequence>
<feature type="region of interest" description="Disordered" evidence="4">
    <location>
        <begin position="217"/>
        <end position="237"/>
    </location>
</feature>
<dbReference type="InterPro" id="IPR011711">
    <property type="entry name" value="GntR_C"/>
</dbReference>
<evidence type="ECO:0000313" key="7">
    <source>
        <dbReference type="Proteomes" id="UP001500902"/>
    </source>
</evidence>
<organism evidence="6 7">
    <name type="scientific">Nonomuraea antimicrobica</name>
    <dbReference type="NCBI Taxonomy" id="561173"/>
    <lineage>
        <taxon>Bacteria</taxon>
        <taxon>Bacillati</taxon>
        <taxon>Actinomycetota</taxon>
        <taxon>Actinomycetes</taxon>
        <taxon>Streptosporangiales</taxon>
        <taxon>Streptosporangiaceae</taxon>
        <taxon>Nonomuraea</taxon>
    </lineage>
</organism>
<dbReference type="SUPFAM" id="SSF46785">
    <property type="entry name" value="Winged helix' DNA-binding domain"/>
    <property type="match status" value="1"/>
</dbReference>
<evidence type="ECO:0000256" key="3">
    <source>
        <dbReference type="ARBA" id="ARBA00023163"/>
    </source>
</evidence>
<dbReference type="SMART" id="SM00345">
    <property type="entry name" value="HTH_GNTR"/>
    <property type="match status" value="1"/>
</dbReference>
<dbReference type="Gene3D" id="1.10.10.10">
    <property type="entry name" value="Winged helix-like DNA-binding domain superfamily/Winged helix DNA-binding domain"/>
    <property type="match status" value="1"/>
</dbReference>
<feature type="domain" description="HTH gntR-type" evidence="5">
    <location>
        <begin position="9"/>
        <end position="77"/>
    </location>
</feature>
<dbReference type="Gene3D" id="1.20.120.530">
    <property type="entry name" value="GntR ligand-binding domain-like"/>
    <property type="match status" value="1"/>
</dbReference>
<accession>A0ABP7B1P5</accession>
<name>A0ABP7B1P5_9ACTN</name>
<evidence type="ECO:0000256" key="1">
    <source>
        <dbReference type="ARBA" id="ARBA00023015"/>
    </source>
</evidence>
<dbReference type="PANTHER" id="PTHR43537:SF5">
    <property type="entry name" value="UXU OPERON TRANSCRIPTIONAL REGULATOR"/>
    <property type="match status" value="1"/>
</dbReference>
<keyword evidence="2" id="KW-0238">DNA-binding</keyword>
<keyword evidence="3" id="KW-0804">Transcription</keyword>
<evidence type="ECO:0000259" key="5">
    <source>
        <dbReference type="PROSITE" id="PS50949"/>
    </source>
</evidence>
<evidence type="ECO:0000256" key="2">
    <source>
        <dbReference type="ARBA" id="ARBA00023125"/>
    </source>
</evidence>
<dbReference type="InterPro" id="IPR000524">
    <property type="entry name" value="Tscrpt_reg_HTH_GntR"/>
</dbReference>
<dbReference type="RefSeq" id="WP_344872767.1">
    <property type="nucleotide sequence ID" value="NZ_BAAAZP010000009.1"/>
</dbReference>
<dbReference type="InterPro" id="IPR036388">
    <property type="entry name" value="WH-like_DNA-bd_sf"/>
</dbReference>
<gene>
    <name evidence="6" type="ORF">GCM10022224_006490</name>
</gene>
<keyword evidence="1" id="KW-0805">Transcription regulation</keyword>
<reference evidence="7" key="1">
    <citation type="journal article" date="2019" name="Int. J. Syst. Evol. Microbiol.">
        <title>The Global Catalogue of Microorganisms (GCM) 10K type strain sequencing project: providing services to taxonomists for standard genome sequencing and annotation.</title>
        <authorList>
            <consortium name="The Broad Institute Genomics Platform"/>
            <consortium name="The Broad Institute Genome Sequencing Center for Infectious Disease"/>
            <person name="Wu L."/>
            <person name="Ma J."/>
        </authorList>
    </citation>
    <scope>NUCLEOTIDE SEQUENCE [LARGE SCALE GENOMIC DNA]</scope>
    <source>
        <strain evidence="7">JCM 16904</strain>
    </source>
</reference>
<dbReference type="Pfam" id="PF00392">
    <property type="entry name" value="GntR"/>
    <property type="match status" value="1"/>
</dbReference>
<dbReference type="PANTHER" id="PTHR43537">
    <property type="entry name" value="TRANSCRIPTIONAL REGULATOR, GNTR FAMILY"/>
    <property type="match status" value="1"/>
</dbReference>